<name>A0A922EZF2_CARIL</name>
<accession>A0A922EZF2</accession>
<dbReference type="AlphaFoldDB" id="A0A922EZF2"/>
<evidence type="ECO:0000256" key="1">
    <source>
        <dbReference type="SAM" id="MobiDB-lite"/>
    </source>
</evidence>
<evidence type="ECO:0000313" key="2">
    <source>
        <dbReference type="EMBL" id="KAG6713023.1"/>
    </source>
</evidence>
<protein>
    <submittedName>
        <fullName evidence="2">Uncharacterized protein</fullName>
    </submittedName>
</protein>
<reference evidence="2" key="1">
    <citation type="submission" date="2021-01" db="EMBL/GenBank/DDBJ databases">
        <authorList>
            <person name="Lovell J.T."/>
            <person name="Bentley N."/>
            <person name="Bhattarai G."/>
            <person name="Jenkins J.W."/>
            <person name="Sreedasyam A."/>
            <person name="Alarcon Y."/>
            <person name="Bock C."/>
            <person name="Boston L."/>
            <person name="Carlson J."/>
            <person name="Cervantes K."/>
            <person name="Clermont K."/>
            <person name="Krom N."/>
            <person name="Kubenka K."/>
            <person name="Mamidi S."/>
            <person name="Mattison C."/>
            <person name="Monteros M."/>
            <person name="Pisani C."/>
            <person name="Plott C."/>
            <person name="Rajasekar S."/>
            <person name="Rhein H.S."/>
            <person name="Rohla C."/>
            <person name="Song M."/>
            <person name="Hilaire R.S."/>
            <person name="Shu S."/>
            <person name="Wells L."/>
            <person name="Wang X."/>
            <person name="Webber J."/>
            <person name="Heerema R.J."/>
            <person name="Klein P."/>
            <person name="Conner P."/>
            <person name="Grauke L."/>
            <person name="Grimwood J."/>
            <person name="Schmutz J."/>
            <person name="Randall J.J."/>
        </authorList>
    </citation>
    <scope>NUCLEOTIDE SEQUENCE</scope>
    <source>
        <tissue evidence="2">Leaf</tissue>
    </source>
</reference>
<gene>
    <name evidence="2" type="ORF">I3842_05G129300</name>
</gene>
<comment type="caution">
    <text evidence="2">The sequence shown here is derived from an EMBL/GenBank/DDBJ whole genome shotgun (WGS) entry which is preliminary data.</text>
</comment>
<proteinExistence type="predicted"/>
<sequence>MASWGWTNPGLHPTWPNCRDKSSSSSWFRTNDQKHQARTHNTSSSNCLVTKYNVLLSRVLRTEHMNVGNRGLLLVPCMYRDRALLVEKLATTVWFSTFKQVV</sequence>
<dbReference type="EMBL" id="CM031829">
    <property type="protein sequence ID" value="KAG6713023.1"/>
    <property type="molecule type" value="Genomic_DNA"/>
</dbReference>
<evidence type="ECO:0000313" key="3">
    <source>
        <dbReference type="Proteomes" id="UP000811246"/>
    </source>
</evidence>
<dbReference type="Proteomes" id="UP000811246">
    <property type="component" value="Chromosome 5"/>
</dbReference>
<organism evidence="2 3">
    <name type="scientific">Carya illinoinensis</name>
    <name type="common">Pecan</name>
    <dbReference type="NCBI Taxonomy" id="32201"/>
    <lineage>
        <taxon>Eukaryota</taxon>
        <taxon>Viridiplantae</taxon>
        <taxon>Streptophyta</taxon>
        <taxon>Embryophyta</taxon>
        <taxon>Tracheophyta</taxon>
        <taxon>Spermatophyta</taxon>
        <taxon>Magnoliopsida</taxon>
        <taxon>eudicotyledons</taxon>
        <taxon>Gunneridae</taxon>
        <taxon>Pentapetalae</taxon>
        <taxon>rosids</taxon>
        <taxon>fabids</taxon>
        <taxon>Fagales</taxon>
        <taxon>Juglandaceae</taxon>
        <taxon>Carya</taxon>
    </lineage>
</organism>
<feature type="region of interest" description="Disordered" evidence="1">
    <location>
        <begin position="1"/>
        <end position="44"/>
    </location>
</feature>